<evidence type="ECO:0000313" key="2">
    <source>
        <dbReference type="Proteomes" id="UP001219518"/>
    </source>
</evidence>
<evidence type="ECO:0000313" key="1">
    <source>
        <dbReference type="EMBL" id="KAK3928327.1"/>
    </source>
</evidence>
<keyword evidence="1" id="KW-0808">Transferase</keyword>
<reference evidence="1" key="2">
    <citation type="journal article" date="2023" name="BMC Genomics">
        <title>Pest status, molecular evolution, and epigenetic factors derived from the genome assembly of Frankliniella fusca, a thysanopteran phytovirus vector.</title>
        <authorList>
            <person name="Catto M.A."/>
            <person name="Labadie P.E."/>
            <person name="Jacobson A.L."/>
            <person name="Kennedy G.G."/>
            <person name="Srinivasan R."/>
            <person name="Hunt B.G."/>
        </authorList>
    </citation>
    <scope>NUCLEOTIDE SEQUENCE</scope>
    <source>
        <strain evidence="1">PL_HMW_Pooled</strain>
    </source>
</reference>
<gene>
    <name evidence="1" type="ORF">KUF71_016574</name>
</gene>
<accession>A0AAE1LS40</accession>
<proteinExistence type="predicted"/>
<dbReference type="AlphaFoldDB" id="A0AAE1LS40"/>
<dbReference type="EMBL" id="JAHWGI010001327">
    <property type="protein sequence ID" value="KAK3928327.1"/>
    <property type="molecule type" value="Genomic_DNA"/>
</dbReference>
<name>A0AAE1LS40_9NEOP</name>
<keyword evidence="2" id="KW-1185">Reference proteome</keyword>
<sequence>MQESDWMCNIVQGKAWKGKCSNFKEGEIVIPINVYFDEVEPNSALGPHCEPLGCTYVSIPVLPPECVSKLENIFLAVLFDADNRTLYGNKSAFKPLLKELKLLGTQGIEVYVPEMGNVRLFFVVAAILGDNKGLNSICGFVEGFNAHFYCRICSCPKAVCDSQLLEDPSLIRTPEKYLTDANLNDSKNTGIKEVNVFNKLPYFESPTDISVDEFHDVIEGVAHYTMLTVLRHFNSLNSMFVPTLNSRMYCIDLGIDCDNRPPLICIDKLQKNKLKMSGSEMTTFVRIFGVLVIDMIPENDEYYKLYLLSHDIVDLLHAKGLPKNIGPVISVTVKEHNLLYMTLTKENLKPKHHNLVHYERLFSQLGPYGLLSTIRYEAKHRLLTKTCDTCMSKVNLSRTVAIKQQLSFCFRCVSNAPLKHAMVVGPCQLVDLKDSHMFPAYSLTLPDKIFDNTSQFLANWVEYKGTKYQQRQVIVYETNDEGLFLFAEIQFIMPYEDCPLFICSPLDTVNYYCEVRGYEVKRPLTQNLNWFALEQGKLLDPNPLCIYNLPSGDEVIVLKYLL</sequence>
<comment type="caution">
    <text evidence="1">The sequence shown here is derived from an EMBL/GenBank/DDBJ whole genome shotgun (WGS) entry which is preliminary data.</text>
</comment>
<reference evidence="1" key="1">
    <citation type="submission" date="2021-07" db="EMBL/GenBank/DDBJ databases">
        <authorList>
            <person name="Catto M.A."/>
            <person name="Jacobson A."/>
            <person name="Kennedy G."/>
            <person name="Labadie P."/>
            <person name="Hunt B.G."/>
            <person name="Srinivasan R."/>
        </authorList>
    </citation>
    <scope>NUCLEOTIDE SEQUENCE</scope>
    <source>
        <strain evidence="1">PL_HMW_Pooled</strain>
        <tissue evidence="1">Head</tissue>
    </source>
</reference>
<dbReference type="Proteomes" id="UP001219518">
    <property type="component" value="Unassembled WGS sequence"/>
</dbReference>
<dbReference type="GO" id="GO:0016301">
    <property type="term" value="F:kinase activity"/>
    <property type="evidence" value="ECO:0007669"/>
    <property type="project" value="UniProtKB-KW"/>
</dbReference>
<keyword evidence="1" id="KW-0418">Kinase</keyword>
<protein>
    <submittedName>
        <fullName evidence="1">Adenylate kinase 9</fullName>
    </submittedName>
</protein>
<organism evidence="1 2">
    <name type="scientific">Frankliniella fusca</name>
    <dbReference type="NCBI Taxonomy" id="407009"/>
    <lineage>
        <taxon>Eukaryota</taxon>
        <taxon>Metazoa</taxon>
        <taxon>Ecdysozoa</taxon>
        <taxon>Arthropoda</taxon>
        <taxon>Hexapoda</taxon>
        <taxon>Insecta</taxon>
        <taxon>Pterygota</taxon>
        <taxon>Neoptera</taxon>
        <taxon>Paraneoptera</taxon>
        <taxon>Thysanoptera</taxon>
        <taxon>Terebrantia</taxon>
        <taxon>Thripoidea</taxon>
        <taxon>Thripidae</taxon>
        <taxon>Frankliniella</taxon>
    </lineage>
</organism>